<organism evidence="2 3">
    <name type="scientific">Xenoophorus captivus</name>
    <dbReference type="NCBI Taxonomy" id="1517983"/>
    <lineage>
        <taxon>Eukaryota</taxon>
        <taxon>Metazoa</taxon>
        <taxon>Chordata</taxon>
        <taxon>Craniata</taxon>
        <taxon>Vertebrata</taxon>
        <taxon>Euteleostomi</taxon>
        <taxon>Actinopterygii</taxon>
        <taxon>Neopterygii</taxon>
        <taxon>Teleostei</taxon>
        <taxon>Neoteleostei</taxon>
        <taxon>Acanthomorphata</taxon>
        <taxon>Ovalentaria</taxon>
        <taxon>Atherinomorphae</taxon>
        <taxon>Cyprinodontiformes</taxon>
        <taxon>Goodeidae</taxon>
        <taxon>Xenoophorus</taxon>
    </lineage>
</organism>
<accession>A0ABV0S625</accession>
<evidence type="ECO:0000313" key="2">
    <source>
        <dbReference type="EMBL" id="MEQ2216030.1"/>
    </source>
</evidence>
<comment type="caution">
    <text evidence="2">The sequence shown here is derived from an EMBL/GenBank/DDBJ whole genome shotgun (WGS) entry which is preliminary data.</text>
</comment>
<sequence length="171" mass="18440">MLIYGVFSYNRSKPVVVTADQLSQVGVEVLHMTLWADRPSATAPGGGGTGIWIGTTKPDTHLLSPLTQTSFPVARSTEVIRQMNGNAIIHTHGGSHPGSAIKSYQHPPVSCTYPHVTYDEDEIDEGLGGPASQEHPDDQDSEASSSNFSKNRISPQCHNPHTSYVHKAQIV</sequence>
<protein>
    <submittedName>
        <fullName evidence="2">Uncharacterized protein</fullName>
    </submittedName>
</protein>
<feature type="region of interest" description="Disordered" evidence="1">
    <location>
        <begin position="121"/>
        <end position="171"/>
    </location>
</feature>
<keyword evidence="3" id="KW-1185">Reference proteome</keyword>
<dbReference type="Proteomes" id="UP001434883">
    <property type="component" value="Unassembled WGS sequence"/>
</dbReference>
<evidence type="ECO:0000313" key="3">
    <source>
        <dbReference type="Proteomes" id="UP001434883"/>
    </source>
</evidence>
<evidence type="ECO:0000256" key="1">
    <source>
        <dbReference type="SAM" id="MobiDB-lite"/>
    </source>
</evidence>
<name>A0ABV0S625_9TELE</name>
<gene>
    <name evidence="2" type="ORF">XENOCAPTIV_009683</name>
</gene>
<reference evidence="2 3" key="1">
    <citation type="submission" date="2021-06" db="EMBL/GenBank/DDBJ databases">
        <authorList>
            <person name="Palmer J.M."/>
        </authorList>
    </citation>
    <scope>NUCLEOTIDE SEQUENCE [LARGE SCALE GENOMIC DNA]</scope>
    <source>
        <strain evidence="2 3">XC_2019</strain>
        <tissue evidence="2">Muscle</tissue>
    </source>
</reference>
<dbReference type="EMBL" id="JAHRIN010069385">
    <property type="protein sequence ID" value="MEQ2216030.1"/>
    <property type="molecule type" value="Genomic_DNA"/>
</dbReference>
<feature type="compositionally biased region" description="Polar residues" evidence="1">
    <location>
        <begin position="142"/>
        <end position="162"/>
    </location>
</feature>
<proteinExistence type="predicted"/>